<feature type="compositionally biased region" description="Basic and acidic residues" evidence="1">
    <location>
        <begin position="8"/>
        <end position="18"/>
    </location>
</feature>
<organism evidence="2 3">
    <name type="scientific">Psilocybe cf. subviscida</name>
    <dbReference type="NCBI Taxonomy" id="2480587"/>
    <lineage>
        <taxon>Eukaryota</taxon>
        <taxon>Fungi</taxon>
        <taxon>Dikarya</taxon>
        <taxon>Basidiomycota</taxon>
        <taxon>Agaricomycotina</taxon>
        <taxon>Agaricomycetes</taxon>
        <taxon>Agaricomycetidae</taxon>
        <taxon>Agaricales</taxon>
        <taxon>Agaricineae</taxon>
        <taxon>Strophariaceae</taxon>
        <taxon>Psilocybe</taxon>
    </lineage>
</organism>
<protein>
    <submittedName>
        <fullName evidence="2">Uncharacterized protein</fullName>
    </submittedName>
</protein>
<keyword evidence="3" id="KW-1185">Reference proteome</keyword>
<gene>
    <name evidence="2" type="ORF">D9619_010338</name>
</gene>
<proteinExistence type="predicted"/>
<dbReference type="Proteomes" id="UP000567179">
    <property type="component" value="Unassembled WGS sequence"/>
</dbReference>
<evidence type="ECO:0000313" key="2">
    <source>
        <dbReference type="EMBL" id="KAF5310082.1"/>
    </source>
</evidence>
<dbReference type="AlphaFoldDB" id="A0A8H5ASB9"/>
<reference evidence="2 3" key="1">
    <citation type="journal article" date="2020" name="ISME J.">
        <title>Uncovering the hidden diversity of litter-decomposition mechanisms in mushroom-forming fungi.</title>
        <authorList>
            <person name="Floudas D."/>
            <person name="Bentzer J."/>
            <person name="Ahren D."/>
            <person name="Johansson T."/>
            <person name="Persson P."/>
            <person name="Tunlid A."/>
        </authorList>
    </citation>
    <scope>NUCLEOTIDE SEQUENCE [LARGE SCALE GENOMIC DNA]</scope>
    <source>
        <strain evidence="2 3">CBS 101986</strain>
    </source>
</reference>
<accession>A0A8H5ASB9</accession>
<evidence type="ECO:0000313" key="3">
    <source>
        <dbReference type="Proteomes" id="UP000567179"/>
    </source>
</evidence>
<comment type="caution">
    <text evidence="2">The sequence shown here is derived from an EMBL/GenBank/DDBJ whole genome shotgun (WGS) entry which is preliminary data.</text>
</comment>
<dbReference type="EMBL" id="JAACJJ010000058">
    <property type="protein sequence ID" value="KAF5310082.1"/>
    <property type="molecule type" value="Genomic_DNA"/>
</dbReference>
<sequence length="153" mass="17110">MSLLPRPLNDDNHTHAAFDDSDDEEGRFNAYYEDDLEEEEEEGYDVAGQKLCVICQDRPAYSKNGKRYPTCGLTCAKALEDTQANNLPRVMSPAKRSRQSNPSLSVPRLPARVAAPSRQDGLEEEDGQKLCVVGLSGPTCIFKEWQELSNMWA</sequence>
<dbReference type="OrthoDB" id="3069368at2759"/>
<feature type="region of interest" description="Disordered" evidence="1">
    <location>
        <begin position="88"/>
        <end position="124"/>
    </location>
</feature>
<feature type="region of interest" description="Disordered" evidence="1">
    <location>
        <begin position="1"/>
        <end position="26"/>
    </location>
</feature>
<evidence type="ECO:0000256" key="1">
    <source>
        <dbReference type="SAM" id="MobiDB-lite"/>
    </source>
</evidence>
<name>A0A8H5ASB9_9AGAR</name>